<dbReference type="GO" id="GO:0043682">
    <property type="term" value="F:P-type divalent copper transporter activity"/>
    <property type="evidence" value="ECO:0007669"/>
    <property type="project" value="TreeGrafter"/>
</dbReference>
<keyword evidence="8 10" id="KW-1133">Transmembrane helix</keyword>
<dbReference type="RefSeq" id="WP_127682916.1">
    <property type="nucleotide sequence ID" value="NZ_SACM01000002.1"/>
</dbReference>
<dbReference type="InterPro" id="IPR036163">
    <property type="entry name" value="HMA_dom_sf"/>
</dbReference>
<comment type="caution">
    <text evidence="12">The sequence shown here is derived from an EMBL/GenBank/DDBJ whole genome shotgun (WGS) entry which is preliminary data.</text>
</comment>
<dbReference type="CDD" id="cd00371">
    <property type="entry name" value="HMA"/>
    <property type="match status" value="1"/>
</dbReference>
<keyword evidence="13" id="KW-1185">Reference proteome</keyword>
<dbReference type="SFLD" id="SFLDG00002">
    <property type="entry name" value="C1.7:_P-type_atpase_like"/>
    <property type="match status" value="1"/>
</dbReference>
<dbReference type="Pfam" id="PF00122">
    <property type="entry name" value="E1-E2_ATPase"/>
    <property type="match status" value="1"/>
</dbReference>
<evidence type="ECO:0000256" key="2">
    <source>
        <dbReference type="ARBA" id="ARBA00006024"/>
    </source>
</evidence>
<feature type="domain" description="HMA" evidence="11">
    <location>
        <begin position="74"/>
        <end position="139"/>
    </location>
</feature>
<name>A0A437LM42_9BURK</name>
<feature type="transmembrane region" description="Helical" evidence="10">
    <location>
        <begin position="247"/>
        <end position="267"/>
    </location>
</feature>
<dbReference type="Gene3D" id="3.40.50.1000">
    <property type="entry name" value="HAD superfamily/HAD-like"/>
    <property type="match status" value="1"/>
</dbReference>
<dbReference type="SUPFAM" id="SSF81665">
    <property type="entry name" value="Calcium ATPase, transmembrane domain M"/>
    <property type="match status" value="1"/>
</dbReference>
<dbReference type="SFLD" id="SFLDF00027">
    <property type="entry name" value="p-type_atpase"/>
    <property type="match status" value="1"/>
</dbReference>
<keyword evidence="4 10" id="KW-0479">Metal-binding</keyword>
<feature type="transmembrane region" description="Helical" evidence="10">
    <location>
        <begin position="770"/>
        <end position="788"/>
    </location>
</feature>
<dbReference type="EMBL" id="SACM01000002">
    <property type="protein sequence ID" value="RVT86421.1"/>
    <property type="molecule type" value="Genomic_DNA"/>
</dbReference>
<dbReference type="Gene3D" id="3.40.1110.10">
    <property type="entry name" value="Calcium-transporting ATPase, cytoplasmic domain N"/>
    <property type="match status" value="1"/>
</dbReference>
<evidence type="ECO:0000259" key="11">
    <source>
        <dbReference type="PROSITE" id="PS50846"/>
    </source>
</evidence>
<dbReference type="PROSITE" id="PS00154">
    <property type="entry name" value="ATPASE_E1_E2"/>
    <property type="match status" value="1"/>
</dbReference>
<dbReference type="Pfam" id="PF00403">
    <property type="entry name" value="HMA"/>
    <property type="match status" value="1"/>
</dbReference>
<dbReference type="SFLD" id="SFLDS00003">
    <property type="entry name" value="Haloacid_Dehalogenase"/>
    <property type="match status" value="1"/>
</dbReference>
<feature type="transmembrane region" description="Helical" evidence="10">
    <location>
        <begin position="405"/>
        <end position="423"/>
    </location>
</feature>
<dbReference type="PRINTS" id="PR00119">
    <property type="entry name" value="CATATPASE"/>
</dbReference>
<dbReference type="NCBIfam" id="TIGR01525">
    <property type="entry name" value="ATPase-IB_hvy"/>
    <property type="match status" value="1"/>
</dbReference>
<evidence type="ECO:0000256" key="1">
    <source>
        <dbReference type="ARBA" id="ARBA00004127"/>
    </source>
</evidence>
<evidence type="ECO:0000256" key="3">
    <source>
        <dbReference type="ARBA" id="ARBA00022692"/>
    </source>
</evidence>
<proteinExistence type="inferred from homology"/>
<dbReference type="InterPro" id="IPR059000">
    <property type="entry name" value="ATPase_P-type_domA"/>
</dbReference>
<dbReference type="InterPro" id="IPR001757">
    <property type="entry name" value="P_typ_ATPase"/>
</dbReference>
<dbReference type="SUPFAM" id="SSF56784">
    <property type="entry name" value="HAD-like"/>
    <property type="match status" value="1"/>
</dbReference>
<dbReference type="GO" id="GO:0005524">
    <property type="term" value="F:ATP binding"/>
    <property type="evidence" value="ECO:0007669"/>
    <property type="project" value="UniProtKB-UniRule"/>
</dbReference>
<keyword evidence="9 10" id="KW-0472">Membrane</keyword>
<feature type="transmembrane region" description="Helical" evidence="10">
    <location>
        <begin position="161"/>
        <end position="181"/>
    </location>
</feature>
<accession>A0A437LM42</accession>
<dbReference type="Gene3D" id="2.70.150.10">
    <property type="entry name" value="Calcium-transporting ATPase, cytoplasmic transduction domain A"/>
    <property type="match status" value="1"/>
</dbReference>
<dbReference type="GO" id="GO:0005886">
    <property type="term" value="C:plasma membrane"/>
    <property type="evidence" value="ECO:0007669"/>
    <property type="project" value="UniProtKB-SubCell"/>
</dbReference>
<evidence type="ECO:0000256" key="9">
    <source>
        <dbReference type="ARBA" id="ARBA00023136"/>
    </source>
</evidence>
<evidence type="ECO:0000313" key="13">
    <source>
        <dbReference type="Proteomes" id="UP000288587"/>
    </source>
</evidence>
<dbReference type="Pfam" id="PF00702">
    <property type="entry name" value="Hydrolase"/>
    <property type="match status" value="1"/>
</dbReference>
<dbReference type="Gene3D" id="3.30.70.100">
    <property type="match status" value="2"/>
</dbReference>
<feature type="domain" description="HMA" evidence="11">
    <location>
        <begin position="7"/>
        <end position="72"/>
    </location>
</feature>
<dbReference type="InterPro" id="IPR023214">
    <property type="entry name" value="HAD_sf"/>
</dbReference>
<dbReference type="GO" id="GO:0016887">
    <property type="term" value="F:ATP hydrolysis activity"/>
    <property type="evidence" value="ECO:0007669"/>
    <property type="project" value="InterPro"/>
</dbReference>
<evidence type="ECO:0000256" key="7">
    <source>
        <dbReference type="ARBA" id="ARBA00022967"/>
    </source>
</evidence>
<reference evidence="12 13" key="1">
    <citation type="submission" date="2019-01" db="EMBL/GenBank/DDBJ databases">
        <authorList>
            <person name="Chen W.-M."/>
        </authorList>
    </citation>
    <scope>NUCLEOTIDE SEQUENCE [LARGE SCALE GENOMIC DNA]</scope>
    <source>
        <strain evidence="12 13">CCP-18</strain>
    </source>
</reference>
<gene>
    <name evidence="12" type="ORF">EOD73_10420</name>
</gene>
<keyword evidence="10" id="KW-1003">Cell membrane</keyword>
<dbReference type="AlphaFoldDB" id="A0A437LM42"/>
<dbReference type="NCBIfam" id="TIGR01511">
    <property type="entry name" value="ATPase-IB1_Cu"/>
    <property type="match status" value="1"/>
</dbReference>
<keyword evidence="6 10" id="KW-0067">ATP-binding</keyword>
<dbReference type="PANTHER" id="PTHR43520">
    <property type="entry name" value="ATP7, ISOFORM B"/>
    <property type="match status" value="1"/>
</dbReference>
<dbReference type="InterPro" id="IPR023299">
    <property type="entry name" value="ATPase_P-typ_cyto_dom_N"/>
</dbReference>
<dbReference type="InterPro" id="IPR027256">
    <property type="entry name" value="P-typ_ATPase_IB"/>
</dbReference>
<dbReference type="GO" id="GO:0012505">
    <property type="term" value="C:endomembrane system"/>
    <property type="evidence" value="ECO:0007669"/>
    <property type="project" value="UniProtKB-SubCell"/>
</dbReference>
<feature type="transmembrane region" description="Helical" evidence="10">
    <location>
        <begin position="429"/>
        <end position="458"/>
    </location>
</feature>
<dbReference type="GO" id="GO:0005507">
    <property type="term" value="F:copper ion binding"/>
    <property type="evidence" value="ECO:0007669"/>
    <property type="project" value="TreeGrafter"/>
</dbReference>
<dbReference type="InterPro" id="IPR017969">
    <property type="entry name" value="Heavy-metal-associated_CS"/>
</dbReference>
<dbReference type="GO" id="GO:0055070">
    <property type="term" value="P:copper ion homeostasis"/>
    <property type="evidence" value="ECO:0007669"/>
    <property type="project" value="TreeGrafter"/>
</dbReference>
<dbReference type="SUPFAM" id="SSF81653">
    <property type="entry name" value="Calcium ATPase, transduction domain A"/>
    <property type="match status" value="1"/>
</dbReference>
<dbReference type="InterPro" id="IPR018303">
    <property type="entry name" value="ATPase_P-typ_P_site"/>
</dbReference>
<evidence type="ECO:0000256" key="4">
    <source>
        <dbReference type="ARBA" id="ARBA00022723"/>
    </source>
</evidence>
<evidence type="ECO:0000256" key="10">
    <source>
        <dbReference type="RuleBase" id="RU362081"/>
    </source>
</evidence>
<evidence type="ECO:0000256" key="6">
    <source>
        <dbReference type="ARBA" id="ARBA00022840"/>
    </source>
</evidence>
<evidence type="ECO:0000256" key="8">
    <source>
        <dbReference type="ARBA" id="ARBA00022989"/>
    </source>
</evidence>
<dbReference type="Proteomes" id="UP000288587">
    <property type="component" value="Unassembled WGS sequence"/>
</dbReference>
<evidence type="ECO:0000256" key="5">
    <source>
        <dbReference type="ARBA" id="ARBA00022741"/>
    </source>
</evidence>
<dbReference type="InterPro" id="IPR023298">
    <property type="entry name" value="ATPase_P-typ_TM_dom_sf"/>
</dbReference>
<dbReference type="InterPro" id="IPR008250">
    <property type="entry name" value="ATPase_P-typ_transduc_dom_A_sf"/>
</dbReference>
<comment type="similarity">
    <text evidence="2 10">Belongs to the cation transport ATPase (P-type) (TC 3.A.3) family. Type IB subfamily.</text>
</comment>
<keyword evidence="5 10" id="KW-0547">Nucleotide-binding</keyword>
<dbReference type="SUPFAM" id="SSF55008">
    <property type="entry name" value="HMA, heavy metal-associated domain"/>
    <property type="match status" value="2"/>
</dbReference>
<dbReference type="PANTHER" id="PTHR43520:SF8">
    <property type="entry name" value="P-TYPE CU(+) TRANSPORTER"/>
    <property type="match status" value="1"/>
</dbReference>
<dbReference type="InterPro" id="IPR044492">
    <property type="entry name" value="P_typ_ATPase_HD_dom"/>
</dbReference>
<keyword evidence="7" id="KW-1278">Translocase</keyword>
<dbReference type="PROSITE" id="PS01047">
    <property type="entry name" value="HMA_1"/>
    <property type="match status" value="1"/>
</dbReference>
<sequence length="795" mass="82301">MDALRPLDLSVLISGMHCAACVRNVERALKRVPGVLQADVLLTENRAQLSLAPGWQAALLVQALQEAGYEAPLTQATLQVDGLHDSPQAERLQAALQAVPGVVGVNVNLALASARIQALPATEAQALVAAAQSVGFRAALKTTQTDDPLAREQALLRRDLALAWLATLPLLAPMLLMPFGVHAAWPPLVQALLAGAVQFGPPGWRLYRAAWAGLKARTPGMDLLVALGSSAAFGLSAWLAFRGASGHALFFESGAAIVAFVLLGRWLESRAKRATGGALRELQALAPSTVELHRNGQWQTLPLAKLQVGDTVRLKPGQRVPCDGVLSAGRTHVNEAHLSGEPLPVTREVGQPLRAGSLNLDGAIELRATALPAASSLAQLVRLVESAQASKAPIQRLADTWSARFVPAVLALSALTLAGWTLAGAGSNALLHAVAVLVVACPCALGLATPAAVVVGIGQAALRGLVVRDAGALETLAGVNRMAFDKTGTLTLGQPQLVQVEAVAPLSRLEAQALASALAQGSEHPLARALLRAQDGVPTVVAMNARAHAGLGVQAEVEGRQMHMGSSRYMAELGVSTRALEASSLALAQRGCSISWIATTTPQPSLLGLLAFADAPRPEAQAALARLKAQGLTLSLLSGDRPESAQAVGAALGMAADDVHGGLLPADKLSSLAAWRVQGERVAMVGDGLNDAPALAAADVGIAMAPPGQGTDVAAQAAGLTLMKPDLRHIADGVALARATLRVIRQNLVWAFGFNAVMIPLAMAGRLEPMWAAAAMAGSSLMVVGNALRLRRWRP</sequence>
<feature type="transmembrane region" description="Helical" evidence="10">
    <location>
        <begin position="748"/>
        <end position="764"/>
    </location>
</feature>
<comment type="subcellular location">
    <subcellularLocation>
        <location evidence="10">Cell membrane</location>
    </subcellularLocation>
    <subcellularLocation>
        <location evidence="1">Endomembrane system</location>
        <topology evidence="1">Multi-pass membrane protein</topology>
    </subcellularLocation>
</comment>
<organism evidence="12 13">
    <name type="scientific">Inhella crocodyli</name>
    <dbReference type="NCBI Taxonomy" id="2499851"/>
    <lineage>
        <taxon>Bacteria</taxon>
        <taxon>Pseudomonadati</taxon>
        <taxon>Pseudomonadota</taxon>
        <taxon>Betaproteobacteria</taxon>
        <taxon>Burkholderiales</taxon>
        <taxon>Sphaerotilaceae</taxon>
        <taxon>Inhella</taxon>
    </lineage>
</organism>
<protein>
    <submittedName>
        <fullName evidence="12">Heavy metal translocating P-type ATPase</fullName>
    </submittedName>
</protein>
<dbReference type="InterPro" id="IPR006121">
    <property type="entry name" value="HMA_dom"/>
</dbReference>
<evidence type="ECO:0000313" key="12">
    <source>
        <dbReference type="EMBL" id="RVT86421.1"/>
    </source>
</evidence>
<keyword evidence="3 10" id="KW-0812">Transmembrane</keyword>
<dbReference type="NCBIfam" id="TIGR01494">
    <property type="entry name" value="ATPase_P-type"/>
    <property type="match status" value="1"/>
</dbReference>
<dbReference type="OrthoDB" id="8552908at2"/>
<dbReference type="InterPro" id="IPR036412">
    <property type="entry name" value="HAD-like_sf"/>
</dbReference>
<dbReference type="PROSITE" id="PS50846">
    <property type="entry name" value="HMA_2"/>
    <property type="match status" value="2"/>
</dbReference>